<keyword evidence="2" id="KW-0732">Signal</keyword>
<evidence type="ECO:0000313" key="3">
    <source>
        <dbReference type="EMBL" id="GDY65817.1"/>
    </source>
</evidence>
<feature type="chain" id="PRO_5036117855" description="Secreted protein" evidence="2">
    <location>
        <begin position="41"/>
        <end position="282"/>
    </location>
</feature>
<evidence type="ECO:0000256" key="2">
    <source>
        <dbReference type="SAM" id="SignalP"/>
    </source>
</evidence>
<dbReference type="GeneID" id="41542728"/>
<evidence type="ECO:0000256" key="1">
    <source>
        <dbReference type="SAM" id="MobiDB-lite"/>
    </source>
</evidence>
<dbReference type="OMA" id="QNLACGN"/>
<evidence type="ECO:0008006" key="7">
    <source>
        <dbReference type="Google" id="ProtNLM"/>
    </source>
</evidence>
<accession>A0A4D4M1Y3</accession>
<protein>
    <recommendedName>
        <fullName evidence="7">Secreted protein</fullName>
    </recommendedName>
</protein>
<reference evidence="4 5" key="1">
    <citation type="submission" date="2019-04" db="EMBL/GenBank/DDBJ databases">
        <title>Draft genome sequences of Streptomyces avermitilis ATCC 31267.</title>
        <authorList>
            <person name="Komaki H."/>
            <person name="Tamura T."/>
            <person name="Hosoyama A."/>
        </authorList>
    </citation>
    <scope>NUCLEOTIDE SEQUENCE [LARGE SCALE GENOMIC DNA]</scope>
    <source>
        <strain evidence="4 5">ATCC 31267</strain>
    </source>
</reference>
<proteinExistence type="predicted"/>
<feature type="signal peptide" evidence="2">
    <location>
        <begin position="1"/>
        <end position="40"/>
    </location>
</feature>
<feature type="compositionally biased region" description="Polar residues" evidence="1">
    <location>
        <begin position="110"/>
        <end position="123"/>
    </location>
</feature>
<feature type="region of interest" description="Disordered" evidence="1">
    <location>
        <begin position="154"/>
        <end position="183"/>
    </location>
</feature>
<feature type="compositionally biased region" description="Polar residues" evidence="1">
    <location>
        <begin position="270"/>
        <end position="282"/>
    </location>
</feature>
<name>A0A4D4M1Y3_STRAX</name>
<dbReference type="EMBL" id="BJHX01000001">
    <property type="protein sequence ID" value="GDY65817.1"/>
    <property type="molecule type" value="Genomic_DNA"/>
</dbReference>
<evidence type="ECO:0000313" key="6">
    <source>
        <dbReference type="Proteomes" id="UP000302139"/>
    </source>
</evidence>
<feature type="region of interest" description="Disordered" evidence="1">
    <location>
        <begin position="86"/>
        <end position="123"/>
    </location>
</feature>
<comment type="caution">
    <text evidence="3">The sequence shown here is derived from an EMBL/GenBank/DDBJ whole genome shotgun (WGS) entry which is preliminary data.</text>
</comment>
<dbReference type="EMBL" id="BJHY01000001">
    <property type="protein sequence ID" value="GDY73960.1"/>
    <property type="molecule type" value="Genomic_DNA"/>
</dbReference>
<dbReference type="AlphaFoldDB" id="A0A4D4M1Y3"/>
<sequence>MGQRGRHAAPRAGMQRVRRVAAVVLAAGALASAGTSAAFADMLEDIPLSGEQNIDQVGAQNLACGNSARLVRLNVAQIEHRDRVCTDDDGHTGHNSAHAGGARAEGGTTLGPQGNTAQTGKQNLACGNSADLVTVNVTGDMYWDTTCVVTDDGHHHHGGHQQGAHAEGARAVGGTSVGPQANTAQTGRQNLYCGNSADALTVNVMGTISKHTTCAAADRSSHGSGDTDHGRASVLPGQAVGPEANAAQNGNQNQTCGNPGTGVDVPLGRTTRQTSCTVHAGA</sequence>
<dbReference type="Proteomes" id="UP000302139">
    <property type="component" value="Unassembled WGS sequence"/>
</dbReference>
<feature type="compositionally biased region" description="Low complexity" evidence="1">
    <location>
        <begin position="241"/>
        <end position="262"/>
    </location>
</feature>
<gene>
    <name evidence="3" type="ORF">SAV14893_052100</name>
    <name evidence="4" type="ORF">SAV31267_034450</name>
</gene>
<evidence type="ECO:0000313" key="5">
    <source>
        <dbReference type="Proteomes" id="UP000299211"/>
    </source>
</evidence>
<feature type="region of interest" description="Disordered" evidence="1">
    <location>
        <begin position="217"/>
        <end position="282"/>
    </location>
</feature>
<feature type="compositionally biased region" description="Basic and acidic residues" evidence="1">
    <location>
        <begin position="219"/>
        <end position="231"/>
    </location>
</feature>
<reference evidence="3 6" key="2">
    <citation type="submission" date="2019-04" db="EMBL/GenBank/DDBJ databases">
        <title>Draft genome sequences of Streptomyces avermitilis NBRC 14893.</title>
        <authorList>
            <person name="Komaki H."/>
            <person name="Tamura T."/>
            <person name="Hosoyama A."/>
        </authorList>
    </citation>
    <scope>NUCLEOTIDE SEQUENCE [LARGE SCALE GENOMIC DNA]</scope>
    <source>
        <strain evidence="3 6">NBRC 14893</strain>
    </source>
</reference>
<dbReference type="Proteomes" id="UP000299211">
    <property type="component" value="Unassembled WGS sequence"/>
</dbReference>
<dbReference type="RefSeq" id="WP_010987042.1">
    <property type="nucleotide sequence ID" value="NZ_BAABTN010000065.1"/>
</dbReference>
<evidence type="ECO:0000313" key="4">
    <source>
        <dbReference type="EMBL" id="GDY73960.1"/>
    </source>
</evidence>
<organism evidence="3 6">
    <name type="scientific">Streptomyces avermitilis</name>
    <dbReference type="NCBI Taxonomy" id="33903"/>
    <lineage>
        <taxon>Bacteria</taxon>
        <taxon>Bacillati</taxon>
        <taxon>Actinomycetota</taxon>
        <taxon>Actinomycetes</taxon>
        <taxon>Kitasatosporales</taxon>
        <taxon>Streptomycetaceae</taxon>
        <taxon>Streptomyces</taxon>
    </lineage>
</organism>